<dbReference type="Pfam" id="PF01381">
    <property type="entry name" value="HTH_3"/>
    <property type="match status" value="1"/>
</dbReference>
<dbReference type="PROSITE" id="PS50943">
    <property type="entry name" value="HTH_CROC1"/>
    <property type="match status" value="1"/>
</dbReference>
<protein>
    <submittedName>
        <fullName evidence="3">HigA family addiction module antitoxin</fullName>
    </submittedName>
</protein>
<keyword evidence="4" id="KW-1185">Reference proteome</keyword>
<dbReference type="InterPro" id="IPR010982">
    <property type="entry name" value="Lambda_DNA-bd_dom_sf"/>
</dbReference>
<reference evidence="4" key="1">
    <citation type="journal article" date="2019" name="Int. J. Syst. Evol. Microbiol.">
        <title>The Global Catalogue of Microorganisms (GCM) 10K type strain sequencing project: providing services to taxonomists for standard genome sequencing and annotation.</title>
        <authorList>
            <consortium name="The Broad Institute Genomics Platform"/>
            <consortium name="The Broad Institute Genome Sequencing Center for Infectious Disease"/>
            <person name="Wu L."/>
            <person name="Ma J."/>
        </authorList>
    </citation>
    <scope>NUCLEOTIDE SEQUENCE [LARGE SCALE GENOMIC DNA]</scope>
    <source>
        <strain evidence="4">JCM 13022</strain>
    </source>
</reference>
<dbReference type="InterPro" id="IPR013430">
    <property type="entry name" value="Toxin_antidote_HigA"/>
</dbReference>
<organism evidence="3 4">
    <name type="scientific">Prauserella alba</name>
    <dbReference type="NCBI Taxonomy" id="176898"/>
    <lineage>
        <taxon>Bacteria</taxon>
        <taxon>Bacillati</taxon>
        <taxon>Actinomycetota</taxon>
        <taxon>Actinomycetes</taxon>
        <taxon>Pseudonocardiales</taxon>
        <taxon>Pseudonocardiaceae</taxon>
        <taxon>Prauserella</taxon>
    </lineage>
</organism>
<dbReference type="SUPFAM" id="SSF47413">
    <property type="entry name" value="lambda repressor-like DNA-binding domains"/>
    <property type="match status" value="1"/>
</dbReference>
<evidence type="ECO:0000259" key="2">
    <source>
        <dbReference type="PROSITE" id="PS50943"/>
    </source>
</evidence>
<evidence type="ECO:0000313" key="4">
    <source>
        <dbReference type="Proteomes" id="UP001500467"/>
    </source>
</evidence>
<dbReference type="CDD" id="cd00093">
    <property type="entry name" value="HTH_XRE"/>
    <property type="match status" value="1"/>
</dbReference>
<accession>A0ABP4FS86</accession>
<sequence length="101" mass="11244">MTTTDKAHEPIHPGEILREDFLVPMGISAYALAKAIHVPESRIGAILKGQRAITANTGLRLSRYFGLNDHYWTRLQESYDVETARDAIGDQLEHIEPMAAA</sequence>
<proteinExistence type="predicted"/>
<evidence type="ECO:0000313" key="3">
    <source>
        <dbReference type="EMBL" id="GAA1197826.1"/>
    </source>
</evidence>
<comment type="caution">
    <text evidence="3">The sequence shown here is derived from an EMBL/GenBank/DDBJ whole genome shotgun (WGS) entry which is preliminary data.</text>
</comment>
<name>A0ABP4FS86_9PSEU</name>
<evidence type="ECO:0000256" key="1">
    <source>
        <dbReference type="ARBA" id="ARBA00023125"/>
    </source>
</evidence>
<feature type="domain" description="HTH cro/C1-type" evidence="2">
    <location>
        <begin position="26"/>
        <end position="72"/>
    </location>
</feature>
<dbReference type="InterPro" id="IPR001387">
    <property type="entry name" value="Cro/C1-type_HTH"/>
</dbReference>
<keyword evidence="1" id="KW-0238">DNA-binding</keyword>
<gene>
    <name evidence="3" type="ORF">GCM10009675_11530</name>
</gene>
<dbReference type="EMBL" id="BAAALM010000005">
    <property type="protein sequence ID" value="GAA1197826.1"/>
    <property type="molecule type" value="Genomic_DNA"/>
</dbReference>
<dbReference type="NCBIfam" id="TIGR02607">
    <property type="entry name" value="antidote_HigA"/>
    <property type="match status" value="1"/>
</dbReference>
<dbReference type="PANTHER" id="PTHR36924:SF1">
    <property type="entry name" value="ANTITOXIN HIGA-1"/>
    <property type="match status" value="1"/>
</dbReference>
<dbReference type="Proteomes" id="UP001500467">
    <property type="component" value="Unassembled WGS sequence"/>
</dbReference>
<dbReference type="RefSeq" id="WP_253856268.1">
    <property type="nucleotide sequence ID" value="NZ_BAAALM010000005.1"/>
</dbReference>
<dbReference type="PANTHER" id="PTHR36924">
    <property type="entry name" value="ANTITOXIN HIGA-1"/>
    <property type="match status" value="1"/>
</dbReference>
<dbReference type="Gene3D" id="1.10.260.40">
    <property type="entry name" value="lambda repressor-like DNA-binding domains"/>
    <property type="match status" value="1"/>
</dbReference>